<reference evidence="3 4" key="1">
    <citation type="submission" date="2016-10" db="EMBL/GenBank/DDBJ databases">
        <authorList>
            <person name="de Groot N.N."/>
        </authorList>
    </citation>
    <scope>NUCLEOTIDE SEQUENCE [LARGE SCALE GENOMIC DNA]</scope>
    <source>
        <strain evidence="3 4">CGMCC 4.1877</strain>
    </source>
</reference>
<comment type="similarity">
    <text evidence="1">Belongs to the Gram-positive plasmids replication protein type 1 family.</text>
</comment>
<keyword evidence="4" id="KW-1185">Reference proteome</keyword>
<name>A0A1I5HWL7_PSUAM</name>
<evidence type="ECO:0000256" key="1">
    <source>
        <dbReference type="ARBA" id="ARBA00008909"/>
    </source>
</evidence>
<organism evidence="3 4">
    <name type="scientific">Pseudonocardia ammonioxydans</name>
    <dbReference type="NCBI Taxonomy" id="260086"/>
    <lineage>
        <taxon>Bacteria</taxon>
        <taxon>Bacillati</taxon>
        <taxon>Actinomycetota</taxon>
        <taxon>Actinomycetes</taxon>
        <taxon>Pseudonocardiales</taxon>
        <taxon>Pseudonocardiaceae</taxon>
        <taxon>Pseudonocardia</taxon>
    </lineage>
</organism>
<proteinExistence type="inferred from homology"/>
<evidence type="ECO:0000256" key="2">
    <source>
        <dbReference type="ARBA" id="ARBA00022705"/>
    </source>
</evidence>
<dbReference type="Proteomes" id="UP000199614">
    <property type="component" value="Unassembled WGS sequence"/>
</dbReference>
<dbReference type="EMBL" id="FOUY01000078">
    <property type="protein sequence ID" value="SFO52734.1"/>
    <property type="molecule type" value="Genomic_DNA"/>
</dbReference>
<dbReference type="GO" id="GO:0003677">
    <property type="term" value="F:DNA binding"/>
    <property type="evidence" value="ECO:0007669"/>
    <property type="project" value="InterPro"/>
</dbReference>
<evidence type="ECO:0000313" key="4">
    <source>
        <dbReference type="Proteomes" id="UP000199614"/>
    </source>
</evidence>
<dbReference type="InterPro" id="IPR000989">
    <property type="entry name" value="Rep"/>
</dbReference>
<accession>A0A1I5HWL7</accession>
<dbReference type="Pfam" id="PF01446">
    <property type="entry name" value="Rep_1"/>
    <property type="match status" value="1"/>
</dbReference>
<dbReference type="GO" id="GO:0006260">
    <property type="term" value="P:DNA replication"/>
    <property type="evidence" value="ECO:0007669"/>
    <property type="project" value="UniProtKB-KW"/>
</dbReference>
<evidence type="ECO:0000313" key="3">
    <source>
        <dbReference type="EMBL" id="SFO52734.1"/>
    </source>
</evidence>
<gene>
    <name evidence="3" type="ORF">SAMN05216207_107813</name>
</gene>
<dbReference type="AlphaFoldDB" id="A0A1I5HWL7"/>
<protein>
    <submittedName>
        <fullName evidence="3">Uncharacterized protein</fullName>
    </submittedName>
</protein>
<sequence length="322" mass="36018">MSCPCCAAKVGSRRAEEIQHVVERVHAEGGSAALVTLTVRHRAGQRLAPLWDGITYAWSRVTSGRRYACEIAQFGITGWVAVVESPHGEAGWHPHRHVLVLFDTPMSQDMVTALAEGWWDRWSRALGRRGLDGIEHRGGLDVRVVRPDGSGGLGEYLSKIAHEVSGSPTKRGRRGSRTPFEILADFSATGNADDYDLWVEFEQAAQRRRTLTWGKGTRERYGLRREQSAQEIAEEDAGGDDLLGLPNETWQAVRDRAEALLAVAERDGLLGAQAWLTERGLPFTRVKARDRYDRAADAARAHHQRREARRRWRTLLGTDRAD</sequence>
<keyword evidence="2" id="KW-0235">DNA replication</keyword>